<dbReference type="InterPro" id="IPR025337">
    <property type="entry name" value="Questin_oxidase-like"/>
</dbReference>
<dbReference type="Proteomes" id="UP001303647">
    <property type="component" value="Unassembled WGS sequence"/>
</dbReference>
<dbReference type="PANTHER" id="PTHR35870">
    <property type="entry name" value="PROTEIN, PUTATIVE (AFU_ORTHOLOGUE AFUA_5G03330)-RELATED"/>
    <property type="match status" value="1"/>
</dbReference>
<protein>
    <recommendedName>
        <fullName evidence="4">Oxidoreductase AflY</fullName>
    </recommendedName>
</protein>
<evidence type="ECO:0000313" key="3">
    <source>
        <dbReference type="Proteomes" id="UP001303647"/>
    </source>
</evidence>
<comment type="caution">
    <text evidence="2">The sequence shown here is derived from an EMBL/GenBank/DDBJ whole genome shotgun (WGS) entry which is preliminary data.</text>
</comment>
<accession>A0AAN7CZ87</accession>
<proteinExistence type="predicted"/>
<evidence type="ECO:0000313" key="2">
    <source>
        <dbReference type="EMBL" id="KAK4250705.1"/>
    </source>
</evidence>
<reference evidence="2" key="2">
    <citation type="submission" date="2023-05" db="EMBL/GenBank/DDBJ databases">
        <authorList>
            <consortium name="Lawrence Berkeley National Laboratory"/>
            <person name="Steindorff A."/>
            <person name="Hensen N."/>
            <person name="Bonometti L."/>
            <person name="Westerberg I."/>
            <person name="Brannstrom I.O."/>
            <person name="Guillou S."/>
            <person name="Cros-Aarteil S."/>
            <person name="Calhoun S."/>
            <person name="Haridas S."/>
            <person name="Kuo A."/>
            <person name="Mondo S."/>
            <person name="Pangilinan J."/>
            <person name="Riley R."/>
            <person name="Labutti K."/>
            <person name="Andreopoulos B."/>
            <person name="Lipzen A."/>
            <person name="Chen C."/>
            <person name="Yanf M."/>
            <person name="Daum C."/>
            <person name="Ng V."/>
            <person name="Clum A."/>
            <person name="Ohm R."/>
            <person name="Martin F."/>
            <person name="Silar P."/>
            <person name="Natvig D."/>
            <person name="Lalanne C."/>
            <person name="Gautier V."/>
            <person name="Ament-Velasquez S.L."/>
            <person name="Kruys A."/>
            <person name="Hutchinson M.I."/>
            <person name="Powell A.J."/>
            <person name="Barry K."/>
            <person name="Miller A.N."/>
            <person name="Grigoriev I.V."/>
            <person name="Debuchy R."/>
            <person name="Gladieux P."/>
            <person name="Thoren M.H."/>
            <person name="Johannesson H."/>
        </authorList>
    </citation>
    <scope>NUCLEOTIDE SEQUENCE</scope>
    <source>
        <strain evidence="2">CBS 359.72</strain>
    </source>
</reference>
<dbReference type="Pfam" id="PF14027">
    <property type="entry name" value="Questin_oxidase"/>
    <property type="match status" value="1"/>
</dbReference>
<dbReference type="EMBL" id="MU857611">
    <property type="protein sequence ID" value="KAK4250705.1"/>
    <property type="molecule type" value="Genomic_DNA"/>
</dbReference>
<keyword evidence="1" id="KW-0560">Oxidoreductase</keyword>
<dbReference type="GO" id="GO:0016491">
    <property type="term" value="F:oxidoreductase activity"/>
    <property type="evidence" value="ECO:0007669"/>
    <property type="project" value="UniProtKB-KW"/>
</dbReference>
<evidence type="ECO:0000256" key="1">
    <source>
        <dbReference type="ARBA" id="ARBA00023002"/>
    </source>
</evidence>
<dbReference type="AlphaFoldDB" id="A0AAN7CZ87"/>
<dbReference type="PANTHER" id="PTHR35870:SF1">
    <property type="entry name" value="PROTEIN, PUTATIVE (AFU_ORTHOLOGUE AFUA_5G03330)-RELATED"/>
    <property type="match status" value="1"/>
</dbReference>
<evidence type="ECO:0008006" key="4">
    <source>
        <dbReference type="Google" id="ProtNLM"/>
    </source>
</evidence>
<gene>
    <name evidence="2" type="ORF">C7999DRAFT_28786</name>
</gene>
<reference evidence="2" key="1">
    <citation type="journal article" date="2023" name="Mol. Phylogenet. Evol.">
        <title>Genome-scale phylogeny and comparative genomics of the fungal order Sordariales.</title>
        <authorList>
            <person name="Hensen N."/>
            <person name="Bonometti L."/>
            <person name="Westerberg I."/>
            <person name="Brannstrom I.O."/>
            <person name="Guillou S."/>
            <person name="Cros-Aarteil S."/>
            <person name="Calhoun S."/>
            <person name="Haridas S."/>
            <person name="Kuo A."/>
            <person name="Mondo S."/>
            <person name="Pangilinan J."/>
            <person name="Riley R."/>
            <person name="LaButti K."/>
            <person name="Andreopoulos B."/>
            <person name="Lipzen A."/>
            <person name="Chen C."/>
            <person name="Yan M."/>
            <person name="Daum C."/>
            <person name="Ng V."/>
            <person name="Clum A."/>
            <person name="Steindorff A."/>
            <person name="Ohm R.A."/>
            <person name="Martin F."/>
            <person name="Silar P."/>
            <person name="Natvig D.O."/>
            <person name="Lalanne C."/>
            <person name="Gautier V."/>
            <person name="Ament-Velasquez S.L."/>
            <person name="Kruys A."/>
            <person name="Hutchinson M.I."/>
            <person name="Powell A.J."/>
            <person name="Barry K."/>
            <person name="Miller A.N."/>
            <person name="Grigoriev I.V."/>
            <person name="Debuchy R."/>
            <person name="Gladieux P."/>
            <person name="Hiltunen Thoren M."/>
            <person name="Johannesson H."/>
        </authorList>
    </citation>
    <scope>NUCLEOTIDE SEQUENCE</scope>
    <source>
        <strain evidence="2">CBS 359.72</strain>
    </source>
</reference>
<name>A0AAN7CZ87_9PEZI</name>
<sequence length="462" mass="51694">MASTSADLPYKMHVTPDNTGLWRIKQTDEAAQKVSELLQKDMEKHHVFFNQDGFHNHIPHHLLALYGTGAPPSSLETAYANNATYQRPALPPYTNEPSTSLHPWPSAAARYLGNETYYPDFLRFFQSEIRASSSWEPVVRKYLFSPSETGDELLVRLFAGFLHPLIQLMYGVEWGQEAVVAEGLAQAAVHDAWVGGYLLDAERLARSKGEQGEEKDVAVMDLVAAVRADDKLAGAARNGDANKIRDGVLARAKDKMLDIAARVRVRPDQKKIEEKTAEMFDASLFVAAAAAMVKEGKQPKFDFFLMHHVNASPFFVALNAQDWVPLEAKARLLEWKIRMDLIEYAARGAPELSAEKLAAYKPRKPDAGRSLADIIARLHTFEDDGHAIKLGRAAVICHDSCRKYDEEGRDWLKVKGDDLWNKVCHLIVDSVEASGPRWVRSCGFDKAWEEVPDLGLGSRSRR</sequence>
<organism evidence="2 3">
    <name type="scientific">Corynascus novoguineensis</name>
    <dbReference type="NCBI Taxonomy" id="1126955"/>
    <lineage>
        <taxon>Eukaryota</taxon>
        <taxon>Fungi</taxon>
        <taxon>Dikarya</taxon>
        <taxon>Ascomycota</taxon>
        <taxon>Pezizomycotina</taxon>
        <taxon>Sordariomycetes</taxon>
        <taxon>Sordariomycetidae</taxon>
        <taxon>Sordariales</taxon>
        <taxon>Chaetomiaceae</taxon>
        <taxon>Corynascus</taxon>
    </lineage>
</organism>
<keyword evidence="3" id="KW-1185">Reference proteome</keyword>